<comment type="caution">
    <text evidence="10">The sequence shown here is derived from an EMBL/GenBank/DDBJ whole genome shotgun (WGS) entry which is preliminary data.</text>
</comment>
<keyword evidence="4 9" id="KW-1003">Cell membrane</keyword>
<dbReference type="NCBIfam" id="TIGR00380">
    <property type="entry name" value="cobal_cbiB"/>
    <property type="match status" value="1"/>
</dbReference>
<evidence type="ECO:0000256" key="3">
    <source>
        <dbReference type="ARBA" id="ARBA00006263"/>
    </source>
</evidence>
<evidence type="ECO:0000256" key="9">
    <source>
        <dbReference type="HAMAP-Rule" id="MF_00024"/>
    </source>
</evidence>
<protein>
    <recommendedName>
        <fullName evidence="9">Cobalamin biosynthesis protein CobD</fullName>
    </recommendedName>
</protein>
<evidence type="ECO:0000256" key="4">
    <source>
        <dbReference type="ARBA" id="ARBA00022475"/>
    </source>
</evidence>
<evidence type="ECO:0000256" key="6">
    <source>
        <dbReference type="ARBA" id="ARBA00022692"/>
    </source>
</evidence>
<sequence length="298" mass="31555">MRAISTAAGLALDELLGEPPARVHPVALFGRLMTRIERRLYGDSRARGSLHALGGVSLGLLAGRTLRSSAVACWLACAGRMLRRSALEIAEALERGETDRARLLLPALVGRRPDALDDAAIARAVVESLAENTVDAIVAPAVWTLVAGAPGALAHRATNTMDAMVGHRNARYRRYGWASARLDDAAAWLPARLTALLVATVRPRQARAVLRAVREDAPHHPSPNAGVGEAAFAAALGITLGGATDYGDRVEQRPLLGTGTQPTTADIRRAVTLSRQAELALALGLLGVGVTRALRRRR</sequence>
<evidence type="ECO:0000256" key="1">
    <source>
        <dbReference type="ARBA" id="ARBA00004651"/>
    </source>
</evidence>
<evidence type="ECO:0000313" key="10">
    <source>
        <dbReference type="EMBL" id="RDI73578.1"/>
    </source>
</evidence>
<keyword evidence="11" id="KW-1185">Reference proteome</keyword>
<dbReference type="OrthoDB" id="9811967at2"/>
<keyword evidence="8 9" id="KW-0472">Membrane</keyword>
<dbReference type="PANTHER" id="PTHR34308:SF1">
    <property type="entry name" value="COBALAMIN BIOSYNTHESIS PROTEIN CBIB"/>
    <property type="match status" value="1"/>
</dbReference>
<keyword evidence="7 9" id="KW-1133">Transmembrane helix</keyword>
<name>A0A7M2YVX6_9ACTN</name>
<dbReference type="UniPathway" id="UPA00148"/>
<keyword evidence="5 9" id="KW-0169">Cobalamin biosynthesis</keyword>
<reference evidence="11" key="2">
    <citation type="journal article" date="2019" name="MicrobiologyOpen">
        <title>High-quality draft genome sequence of Gaiella occulta isolated from a 150 meter deep mineral water borehole and comparison with the genome sequences of other deep-branching lineages of the phylum Actinobacteria.</title>
        <authorList>
            <person name="Severino R."/>
            <person name="Froufe H.J.C."/>
            <person name="Barroso C."/>
            <person name="Albuquerque L."/>
            <person name="Lobo-da-Cunha A."/>
            <person name="da Costa M.S."/>
            <person name="Egas C."/>
        </authorList>
    </citation>
    <scope>NUCLEOTIDE SEQUENCE [LARGE SCALE GENOMIC DNA]</scope>
    <source>
        <strain evidence="11">F2-233</strain>
    </source>
</reference>
<evidence type="ECO:0000256" key="7">
    <source>
        <dbReference type="ARBA" id="ARBA00022989"/>
    </source>
</evidence>
<proteinExistence type="inferred from homology"/>
<comment type="similarity">
    <text evidence="3 9">Belongs to the CobD/CbiB family.</text>
</comment>
<dbReference type="GO" id="GO:0048472">
    <property type="term" value="F:threonine-phosphate decarboxylase activity"/>
    <property type="evidence" value="ECO:0007669"/>
    <property type="project" value="InterPro"/>
</dbReference>
<evidence type="ECO:0000256" key="2">
    <source>
        <dbReference type="ARBA" id="ARBA00004953"/>
    </source>
</evidence>
<dbReference type="EMBL" id="QQZY01000008">
    <property type="protein sequence ID" value="RDI73578.1"/>
    <property type="molecule type" value="Genomic_DNA"/>
</dbReference>
<dbReference type="GO" id="GO:0009236">
    <property type="term" value="P:cobalamin biosynthetic process"/>
    <property type="evidence" value="ECO:0007669"/>
    <property type="project" value="UniProtKB-UniRule"/>
</dbReference>
<evidence type="ECO:0000313" key="11">
    <source>
        <dbReference type="Proteomes" id="UP000254134"/>
    </source>
</evidence>
<gene>
    <name evidence="9" type="primary">cobD</name>
    <name evidence="10" type="ORF">Gocc_2719</name>
</gene>
<dbReference type="PANTHER" id="PTHR34308">
    <property type="entry name" value="COBALAMIN BIOSYNTHESIS PROTEIN CBIB"/>
    <property type="match status" value="1"/>
</dbReference>
<accession>A0A7M2YVX6</accession>
<dbReference type="GO" id="GO:0015420">
    <property type="term" value="F:ABC-type vitamin B12 transporter activity"/>
    <property type="evidence" value="ECO:0007669"/>
    <property type="project" value="UniProtKB-UniRule"/>
</dbReference>
<reference evidence="10 11" key="1">
    <citation type="submission" date="2018-07" db="EMBL/GenBank/DDBJ databases">
        <title>High-quality-draft genome sequence of Gaiella occulta.</title>
        <authorList>
            <person name="Severino R."/>
            <person name="Froufe H.J.C."/>
            <person name="Rainey F.A."/>
            <person name="Barroso C."/>
            <person name="Albuquerque L."/>
            <person name="Lobo-Da-Cunha A."/>
            <person name="Da Costa M.S."/>
            <person name="Egas C."/>
        </authorList>
    </citation>
    <scope>NUCLEOTIDE SEQUENCE [LARGE SCALE GENOMIC DNA]</scope>
    <source>
        <strain evidence="10 11">F2-233</strain>
    </source>
</reference>
<dbReference type="RefSeq" id="WP_114797121.1">
    <property type="nucleotide sequence ID" value="NZ_QQZY01000008.1"/>
</dbReference>
<evidence type="ECO:0000256" key="5">
    <source>
        <dbReference type="ARBA" id="ARBA00022573"/>
    </source>
</evidence>
<dbReference type="AlphaFoldDB" id="A0A7M2YVX6"/>
<organism evidence="10 11">
    <name type="scientific">Gaiella occulta</name>
    <dbReference type="NCBI Taxonomy" id="1002870"/>
    <lineage>
        <taxon>Bacteria</taxon>
        <taxon>Bacillati</taxon>
        <taxon>Actinomycetota</taxon>
        <taxon>Thermoleophilia</taxon>
        <taxon>Gaiellales</taxon>
        <taxon>Gaiellaceae</taxon>
        <taxon>Gaiella</taxon>
    </lineage>
</organism>
<comment type="pathway">
    <text evidence="2 9">Cofactor biosynthesis; adenosylcobalamin biosynthesis.</text>
</comment>
<comment type="function">
    <text evidence="9">Converts cobyric acid to cobinamide by the addition of aminopropanol on the F carboxylic group.</text>
</comment>
<comment type="subcellular location">
    <subcellularLocation>
        <location evidence="1 9">Cell membrane</location>
        <topology evidence="1 9">Multi-pass membrane protein</topology>
    </subcellularLocation>
</comment>
<keyword evidence="6 9" id="KW-0812">Transmembrane</keyword>
<dbReference type="InterPro" id="IPR004485">
    <property type="entry name" value="Cobalamin_biosynth_CobD/CbiB"/>
</dbReference>
<dbReference type="Pfam" id="PF03186">
    <property type="entry name" value="CobD_Cbib"/>
    <property type="match status" value="1"/>
</dbReference>
<dbReference type="Proteomes" id="UP000254134">
    <property type="component" value="Unassembled WGS sequence"/>
</dbReference>
<dbReference type="GO" id="GO:0005886">
    <property type="term" value="C:plasma membrane"/>
    <property type="evidence" value="ECO:0007669"/>
    <property type="project" value="UniProtKB-SubCell"/>
</dbReference>
<evidence type="ECO:0000256" key="8">
    <source>
        <dbReference type="ARBA" id="ARBA00023136"/>
    </source>
</evidence>
<dbReference type="HAMAP" id="MF_00024">
    <property type="entry name" value="CobD_CbiB"/>
    <property type="match status" value="1"/>
</dbReference>